<accession>A0ABW8R520</accession>
<feature type="compositionally biased region" description="Low complexity" evidence="1">
    <location>
        <begin position="174"/>
        <end position="185"/>
    </location>
</feature>
<dbReference type="Proteomes" id="UP001623008">
    <property type="component" value="Unassembled WGS sequence"/>
</dbReference>
<gene>
    <name evidence="2" type="ORF">ACJEBJ_17135</name>
</gene>
<protein>
    <submittedName>
        <fullName evidence="2">Uncharacterized protein</fullName>
    </submittedName>
</protein>
<reference evidence="2 3" key="1">
    <citation type="submission" date="2024-11" db="EMBL/GenBank/DDBJ databases">
        <authorList>
            <person name="Lucas J.A."/>
        </authorList>
    </citation>
    <scope>NUCLEOTIDE SEQUENCE [LARGE SCALE GENOMIC DNA]</scope>
    <source>
        <strain evidence="2 3">Z 7.15</strain>
    </source>
</reference>
<sequence>SAGKDTQANLGGSVSVEAGGKDKVTDSPQPGAGTASQVSIGSEGDAKVTVLSDGSTQVSLAPDNGRRFNINLAAGVQVRVSSEDVSGPRPLRNPQLNTDAVKVGSAANTATTIPSKLETQPSADATPSVQASAQVTAAAAPLVEVKAGGKTDESVKAVIEPKVEIQTADTSKLASGMASQASGAGRPIHHRPDAFRRAL</sequence>
<feature type="region of interest" description="Disordered" evidence="1">
    <location>
        <begin position="1"/>
        <end position="42"/>
    </location>
</feature>
<feature type="non-terminal residue" evidence="2">
    <location>
        <position position="1"/>
    </location>
</feature>
<name>A0ABW8R520_9PSED</name>
<feature type="compositionally biased region" description="Polar residues" evidence="1">
    <location>
        <begin position="1"/>
        <end position="12"/>
    </location>
</feature>
<evidence type="ECO:0000313" key="2">
    <source>
        <dbReference type="EMBL" id="MFK9005853.1"/>
    </source>
</evidence>
<proteinExistence type="predicted"/>
<feature type="region of interest" description="Disordered" evidence="1">
    <location>
        <begin position="168"/>
        <end position="199"/>
    </location>
</feature>
<feature type="compositionally biased region" description="Basic and acidic residues" evidence="1">
    <location>
        <begin position="190"/>
        <end position="199"/>
    </location>
</feature>
<evidence type="ECO:0000313" key="3">
    <source>
        <dbReference type="Proteomes" id="UP001623008"/>
    </source>
</evidence>
<evidence type="ECO:0000256" key="1">
    <source>
        <dbReference type="SAM" id="MobiDB-lite"/>
    </source>
</evidence>
<organism evidence="2 3">
    <name type="scientific">Pseudomonas pergaminensis</name>
    <dbReference type="NCBI Taxonomy" id="2853159"/>
    <lineage>
        <taxon>Bacteria</taxon>
        <taxon>Pseudomonadati</taxon>
        <taxon>Pseudomonadota</taxon>
        <taxon>Gammaproteobacteria</taxon>
        <taxon>Pseudomonadales</taxon>
        <taxon>Pseudomonadaceae</taxon>
        <taxon>Pseudomonas</taxon>
    </lineage>
</organism>
<keyword evidence="3" id="KW-1185">Reference proteome</keyword>
<dbReference type="RefSeq" id="WP_406598336.1">
    <property type="nucleotide sequence ID" value="NZ_JBJHQF010000026.1"/>
</dbReference>
<dbReference type="EMBL" id="JBJHQF010000026">
    <property type="protein sequence ID" value="MFK9005853.1"/>
    <property type="molecule type" value="Genomic_DNA"/>
</dbReference>
<comment type="caution">
    <text evidence="2">The sequence shown here is derived from an EMBL/GenBank/DDBJ whole genome shotgun (WGS) entry which is preliminary data.</text>
</comment>